<keyword evidence="3" id="KW-1185">Reference proteome</keyword>
<feature type="compositionally biased region" description="Low complexity" evidence="1">
    <location>
        <begin position="144"/>
        <end position="156"/>
    </location>
</feature>
<evidence type="ECO:0000313" key="2">
    <source>
        <dbReference type="EMBL" id="WOL07691.1"/>
    </source>
</evidence>
<reference evidence="2 3" key="1">
    <citation type="submission" date="2023-10" db="EMBL/GenBank/DDBJ databases">
        <title>Chromosome-scale genome assembly provides insights into flower coloration mechanisms of Canna indica.</title>
        <authorList>
            <person name="Li C."/>
        </authorList>
    </citation>
    <scope>NUCLEOTIDE SEQUENCE [LARGE SCALE GENOMIC DNA]</scope>
    <source>
        <tissue evidence="2">Flower</tissue>
    </source>
</reference>
<feature type="region of interest" description="Disordered" evidence="1">
    <location>
        <begin position="373"/>
        <end position="416"/>
    </location>
</feature>
<dbReference type="AlphaFoldDB" id="A0AAQ3KL00"/>
<feature type="compositionally biased region" description="Basic and acidic residues" evidence="1">
    <location>
        <begin position="809"/>
        <end position="819"/>
    </location>
</feature>
<protein>
    <submittedName>
        <fullName evidence="2">Uncharacterized protein</fullName>
    </submittedName>
</protein>
<feature type="region of interest" description="Disordered" evidence="1">
    <location>
        <begin position="581"/>
        <end position="603"/>
    </location>
</feature>
<feature type="region of interest" description="Disordered" evidence="1">
    <location>
        <begin position="43"/>
        <end position="92"/>
    </location>
</feature>
<dbReference type="Proteomes" id="UP001327560">
    <property type="component" value="Chromosome 5"/>
</dbReference>
<feature type="region of interest" description="Disordered" evidence="1">
    <location>
        <begin position="183"/>
        <end position="214"/>
    </location>
</feature>
<gene>
    <name evidence="2" type="ORF">Cni_G16438</name>
</gene>
<feature type="region of interest" description="Disordered" evidence="1">
    <location>
        <begin position="136"/>
        <end position="160"/>
    </location>
</feature>
<feature type="region of interest" description="Disordered" evidence="1">
    <location>
        <begin position="766"/>
        <end position="853"/>
    </location>
</feature>
<dbReference type="PANTHER" id="PTHR47820">
    <property type="entry name" value="BNAC05G24000D PROTEIN"/>
    <property type="match status" value="1"/>
</dbReference>
<feature type="region of interest" description="Disordered" evidence="1">
    <location>
        <begin position="435"/>
        <end position="465"/>
    </location>
</feature>
<organism evidence="2 3">
    <name type="scientific">Canna indica</name>
    <name type="common">Indian-shot</name>
    <dbReference type="NCBI Taxonomy" id="4628"/>
    <lineage>
        <taxon>Eukaryota</taxon>
        <taxon>Viridiplantae</taxon>
        <taxon>Streptophyta</taxon>
        <taxon>Embryophyta</taxon>
        <taxon>Tracheophyta</taxon>
        <taxon>Spermatophyta</taxon>
        <taxon>Magnoliopsida</taxon>
        <taxon>Liliopsida</taxon>
        <taxon>Zingiberales</taxon>
        <taxon>Cannaceae</taxon>
        <taxon>Canna</taxon>
    </lineage>
</organism>
<dbReference type="PANTHER" id="PTHR47820:SF3">
    <property type="entry name" value="OS07G0499800 PROTEIN"/>
    <property type="match status" value="1"/>
</dbReference>
<evidence type="ECO:0000313" key="3">
    <source>
        <dbReference type="Proteomes" id="UP001327560"/>
    </source>
</evidence>
<sequence>MTSSVARMTNADDWRDPGRLVAVFGATHGHTSFAPASLKKVLVRQKKRGDGNSSSPAPAVSSSTTSGKSFVNEEDGGDSPATSRHRQSQFMDRWAAHQAREMVTTIERQAQQAEISKLTTNSKPVAVRAASLLREASDSLPEPSNSSGAAVASSGARDVRSNVRASSLIQMWRELEAEAGLTPKHRTASGLSNSGSFSVDEPSGANSDGFDESDAFVDWNSETMTMTTTTASPAHSTSSSMNENEKSRVGSIVRMLSSGNDHEASNTVAADRWRRAGLSVMNPQLRLRGRGEMESFVGRTEQERRRELVAIADQQHVSRFAYRGRLQSMLKLRSLRRQVDVKEQMLTPTRRLELDKLHNKSTISFIRERFDQRGHQYSSSSRNPTVESSRNVQIQFPATTEPSNYTNITEENSNYPCPTNHFTPVSNRYQEITSSIHTQPEPDSPRLASEDLREGSHNSTDGSWDESNLWVSNMDWQRPADSLPSIEWNTEVVAEEIDSFPQQNVSSWDGEGSSSWRRWAVRRRPDCDDFFESFSNNVEIRELHQRRRVSTSLASDFCDKMNQLILSIIQQRAHQSFDENFEENNGDSPFWEQGYHNGEQGESVSSSLVPLQYYHTQHHPESWQSHAPFSSQPSQNTINMEVMQELKSDVAQIHGELNELRLMIESCMDWQTKLRESIKQDILDAIRQTVTSNTSHTHSFSKKSARRDTCRICCEMQVDSLLYSKICIPKNVKPYLHDHYPFDVEFVQDDADPIIDWWSAMEIDQPLLDEPGEPPRPSPIISDALESESQPEDMTITPLDSQRIRQARQAKEDKEEEPSVHSSSSTKDGGDDNDDGAGGEDTVVPSILPLHDL</sequence>
<dbReference type="EMBL" id="CP136894">
    <property type="protein sequence ID" value="WOL07691.1"/>
    <property type="molecule type" value="Genomic_DNA"/>
</dbReference>
<proteinExistence type="predicted"/>
<feature type="compositionally biased region" description="Polar residues" evidence="1">
    <location>
        <begin position="375"/>
        <end position="416"/>
    </location>
</feature>
<feature type="compositionally biased region" description="Low complexity" evidence="1">
    <location>
        <begin position="53"/>
        <end position="66"/>
    </location>
</feature>
<accession>A0AAQ3KL00</accession>
<evidence type="ECO:0000256" key="1">
    <source>
        <dbReference type="SAM" id="MobiDB-lite"/>
    </source>
</evidence>
<name>A0AAQ3KL00_9LILI</name>